<evidence type="ECO:0000313" key="3">
    <source>
        <dbReference type="Proteomes" id="UP000199245"/>
    </source>
</evidence>
<protein>
    <recommendedName>
        <fullName evidence="4">DUF3551 domain-containing protein</fullName>
    </recommendedName>
</protein>
<feature type="signal peptide" evidence="1">
    <location>
        <begin position="1"/>
        <end position="24"/>
    </location>
</feature>
<dbReference type="Proteomes" id="UP000199245">
    <property type="component" value="Unassembled WGS sequence"/>
</dbReference>
<evidence type="ECO:0000313" key="2">
    <source>
        <dbReference type="EMBL" id="SDD16617.1"/>
    </source>
</evidence>
<dbReference type="AlphaFoldDB" id="A0A1G6SKC0"/>
<evidence type="ECO:0008006" key="4">
    <source>
        <dbReference type="Google" id="ProtNLM"/>
    </source>
</evidence>
<evidence type="ECO:0000256" key="1">
    <source>
        <dbReference type="SAM" id="SignalP"/>
    </source>
</evidence>
<gene>
    <name evidence="2" type="ORF">SAMN05216337_1008114</name>
</gene>
<keyword evidence="1" id="KW-0732">Signal</keyword>
<sequence>MMKTLSLLAVLPFIGVLSMSTGHAASTCSTSNFGISAVPCGKRYAVSYEACRKYVIEHGASPAESWWYCSSQGYTK</sequence>
<name>A0A1G6SKC0_9BRAD</name>
<dbReference type="EMBL" id="FMZW01000008">
    <property type="protein sequence ID" value="SDD16617.1"/>
    <property type="molecule type" value="Genomic_DNA"/>
</dbReference>
<feature type="chain" id="PRO_5011643362" description="DUF3551 domain-containing protein" evidence="1">
    <location>
        <begin position="25"/>
        <end position="76"/>
    </location>
</feature>
<accession>A0A1G6SKC0</accession>
<proteinExistence type="predicted"/>
<dbReference type="RefSeq" id="WP_225160192.1">
    <property type="nucleotide sequence ID" value="NZ_CP121669.1"/>
</dbReference>
<reference evidence="2 3" key="1">
    <citation type="submission" date="2016-10" db="EMBL/GenBank/DDBJ databases">
        <authorList>
            <person name="de Groot N.N."/>
        </authorList>
    </citation>
    <scope>NUCLEOTIDE SEQUENCE [LARGE SCALE GENOMIC DNA]</scope>
    <source>
        <strain evidence="2 3">R5</strain>
    </source>
</reference>
<organism evidence="2 3">
    <name type="scientific">Bradyrhizobium brasilense</name>
    <dbReference type="NCBI Taxonomy" id="1419277"/>
    <lineage>
        <taxon>Bacteria</taxon>
        <taxon>Pseudomonadati</taxon>
        <taxon>Pseudomonadota</taxon>
        <taxon>Alphaproteobacteria</taxon>
        <taxon>Hyphomicrobiales</taxon>
        <taxon>Nitrobacteraceae</taxon>
        <taxon>Bradyrhizobium</taxon>
    </lineage>
</organism>